<evidence type="ECO:0000256" key="3">
    <source>
        <dbReference type="ARBA" id="ARBA00022989"/>
    </source>
</evidence>
<sequence>MKVYDKEYIYKQKVHRVLAQSYIIYFILFLFGVYLDLIFHFKLFTNPIIVVLGIPLLAFGTFLIFWAQKTSNSLHKKAISKENFCRGPYCYTRSPTHWGLFFLVIGFGIVINAVFVVLFTLVAFLVTRLIFLDKQEKILEEKYGTHYAEYKKLVKF</sequence>
<keyword evidence="3 5" id="KW-1133">Transmembrane helix</keyword>
<evidence type="ECO:0000313" key="7">
    <source>
        <dbReference type="Proteomes" id="UP000177869"/>
    </source>
</evidence>
<reference evidence="6 7" key="1">
    <citation type="journal article" date="2016" name="Nat. Commun.">
        <title>Thousands of microbial genomes shed light on interconnected biogeochemical processes in an aquifer system.</title>
        <authorList>
            <person name="Anantharaman K."/>
            <person name="Brown C.T."/>
            <person name="Hug L.A."/>
            <person name="Sharon I."/>
            <person name="Castelle C.J."/>
            <person name="Probst A.J."/>
            <person name="Thomas B.C."/>
            <person name="Singh A."/>
            <person name="Wilkins M.J."/>
            <person name="Karaoz U."/>
            <person name="Brodie E.L."/>
            <person name="Williams K.H."/>
            <person name="Hubbard S.S."/>
            <person name="Banfield J.F."/>
        </authorList>
    </citation>
    <scope>NUCLEOTIDE SEQUENCE [LARGE SCALE GENOMIC DNA]</scope>
</reference>
<dbReference type="Gene3D" id="1.20.120.1630">
    <property type="match status" value="1"/>
</dbReference>
<comment type="subcellular location">
    <subcellularLocation>
        <location evidence="1">Endomembrane system</location>
        <topology evidence="1">Multi-pass membrane protein</topology>
    </subcellularLocation>
</comment>
<dbReference type="STRING" id="1801732.A2814_01395"/>
<evidence type="ECO:0000256" key="4">
    <source>
        <dbReference type="ARBA" id="ARBA00023136"/>
    </source>
</evidence>
<accession>A0A1F6URF2</accession>
<feature type="transmembrane region" description="Helical" evidence="5">
    <location>
        <begin position="47"/>
        <end position="67"/>
    </location>
</feature>
<evidence type="ECO:0000256" key="5">
    <source>
        <dbReference type="SAM" id="Phobius"/>
    </source>
</evidence>
<dbReference type="InterPro" id="IPR007318">
    <property type="entry name" value="Phopholipid_MeTrfase"/>
</dbReference>
<name>A0A1F6URF2_9BACT</name>
<comment type="caution">
    <text evidence="6">The sequence shown here is derived from an EMBL/GenBank/DDBJ whole genome shotgun (WGS) entry which is preliminary data.</text>
</comment>
<evidence type="ECO:0000256" key="1">
    <source>
        <dbReference type="ARBA" id="ARBA00004127"/>
    </source>
</evidence>
<dbReference type="Proteomes" id="UP000177869">
    <property type="component" value="Unassembled WGS sequence"/>
</dbReference>
<organism evidence="6 7">
    <name type="scientific">Candidatus Nomurabacteria bacterium RIFCSPHIGHO2_01_FULL_38_19</name>
    <dbReference type="NCBI Taxonomy" id="1801732"/>
    <lineage>
        <taxon>Bacteria</taxon>
        <taxon>Candidatus Nomuraibacteriota</taxon>
    </lineage>
</organism>
<proteinExistence type="predicted"/>
<dbReference type="GO" id="GO:0012505">
    <property type="term" value="C:endomembrane system"/>
    <property type="evidence" value="ECO:0007669"/>
    <property type="project" value="UniProtKB-SubCell"/>
</dbReference>
<keyword evidence="4 5" id="KW-0472">Membrane</keyword>
<feature type="transmembrane region" description="Helical" evidence="5">
    <location>
        <begin position="100"/>
        <end position="126"/>
    </location>
</feature>
<keyword evidence="2 5" id="KW-0812">Transmembrane</keyword>
<dbReference type="EMBL" id="MFTI01000020">
    <property type="protein sequence ID" value="OGI59943.1"/>
    <property type="molecule type" value="Genomic_DNA"/>
</dbReference>
<gene>
    <name evidence="6" type="ORF">A2814_01395</name>
</gene>
<dbReference type="AlphaFoldDB" id="A0A1F6URF2"/>
<protein>
    <recommendedName>
        <fullName evidence="8">Steroid 5-alpha reductase C-terminal domain-containing protein</fullName>
    </recommendedName>
</protein>
<evidence type="ECO:0008006" key="8">
    <source>
        <dbReference type="Google" id="ProtNLM"/>
    </source>
</evidence>
<dbReference type="Pfam" id="PF04191">
    <property type="entry name" value="PEMT"/>
    <property type="match status" value="1"/>
</dbReference>
<evidence type="ECO:0000313" key="6">
    <source>
        <dbReference type="EMBL" id="OGI59943.1"/>
    </source>
</evidence>
<feature type="transmembrane region" description="Helical" evidence="5">
    <location>
        <begin position="21"/>
        <end position="41"/>
    </location>
</feature>
<evidence type="ECO:0000256" key="2">
    <source>
        <dbReference type="ARBA" id="ARBA00022692"/>
    </source>
</evidence>